<dbReference type="AlphaFoldDB" id="A4A6S7"/>
<reference evidence="2 3" key="2">
    <citation type="journal article" date="2009" name="PLoS ONE">
        <title>The photosynthetic apparatus and its regulation in the aerobic gammaproteobacterium Congregibacter litoralis gen. nov., sp. nov.</title>
        <authorList>
            <person name="Spring S."/>
            <person name="Lunsdorf H."/>
            <person name="Fuchs B.M."/>
            <person name="Tindall B.J."/>
        </authorList>
    </citation>
    <scope>NUCLEOTIDE SEQUENCE [LARGE SCALE GENOMIC DNA]</scope>
    <source>
        <strain evidence="2">KT71</strain>
    </source>
</reference>
<dbReference type="STRING" id="314285.KT71_02077"/>
<protein>
    <recommendedName>
        <fullName evidence="4">DUF2333 domain-containing protein</fullName>
    </recommendedName>
</protein>
<reference evidence="2 3" key="1">
    <citation type="journal article" date="2007" name="Proc. Natl. Acad. Sci. U.S.A.">
        <title>Characterization of a marine gammaproteobacterium capable of aerobic anoxygenic photosynthesis.</title>
        <authorList>
            <person name="Fuchs B.M."/>
            <person name="Spring S."/>
            <person name="Teeling H."/>
            <person name="Quast C."/>
            <person name="Wulf J."/>
            <person name="Schattenhofer M."/>
            <person name="Yan S."/>
            <person name="Ferriera S."/>
            <person name="Johnson J."/>
            <person name="Glockner F.O."/>
            <person name="Amann R."/>
        </authorList>
    </citation>
    <scope>NUCLEOTIDE SEQUENCE [LARGE SCALE GENOMIC DNA]</scope>
    <source>
        <strain evidence="2">KT71</strain>
    </source>
</reference>
<gene>
    <name evidence="2" type="ORF">KT71_02077</name>
</gene>
<dbReference type="RefSeq" id="WP_008292812.1">
    <property type="nucleotide sequence ID" value="NZ_CM002299.1"/>
</dbReference>
<evidence type="ECO:0000256" key="1">
    <source>
        <dbReference type="SAM" id="Phobius"/>
    </source>
</evidence>
<dbReference type="PIRSF" id="PIRSF029693">
    <property type="entry name" value="UCP029693"/>
    <property type="match status" value="1"/>
</dbReference>
<dbReference type="Pfam" id="PF10095">
    <property type="entry name" value="DUF2333"/>
    <property type="match status" value="1"/>
</dbReference>
<evidence type="ECO:0000313" key="2">
    <source>
        <dbReference type="EMBL" id="EAQ97996.1"/>
    </source>
</evidence>
<evidence type="ECO:0000313" key="3">
    <source>
        <dbReference type="Proteomes" id="UP000019205"/>
    </source>
</evidence>
<name>A4A6S7_9GAMM</name>
<sequence length="371" mass="41031">MTDDTPTGSDVPKLSLARRLRNFADDYLPQGRWLSIGLAGSAIYLAIVVILGLYWSMTPAQFDVVERARGYHSSLSADTAPDGVVVAASAEPLVTGVITTSALLGVVDTMLSKPGGYLHNDRFPPGVYLDNIPNWEYGVLIQSRDLVRAMREFFSRSQSQSKEDQDLSKAEPLLNFQSTSWLLPATETEYRKAMRATESYLRRLMDPDAQNAQFYARADNLREWLAMVNTRLGSLSQRLSASVSDRRLNTDLAGDGNASQSTAVPNEVEVRTPWSEIDDVFFESRGAAWALIHFLKAIEVDFEDILQNKNAQVSLRQIIRELEGTQGVIWSPMILNGSGFGPLANHSLIMASYISRANAAIIDLRDLLAQG</sequence>
<dbReference type="eggNOG" id="COG5345">
    <property type="taxonomic scope" value="Bacteria"/>
</dbReference>
<keyword evidence="1" id="KW-0812">Transmembrane</keyword>
<dbReference type="OrthoDB" id="5821246at2"/>
<keyword evidence="3" id="KW-1185">Reference proteome</keyword>
<dbReference type="HOGENOM" id="CLU_857250_0_0_6"/>
<comment type="caution">
    <text evidence="2">The sequence shown here is derived from an EMBL/GenBank/DDBJ whole genome shotgun (WGS) entry which is preliminary data.</text>
</comment>
<dbReference type="EMBL" id="AAOA02000002">
    <property type="protein sequence ID" value="EAQ97996.1"/>
    <property type="molecule type" value="Genomic_DNA"/>
</dbReference>
<evidence type="ECO:0008006" key="4">
    <source>
        <dbReference type="Google" id="ProtNLM"/>
    </source>
</evidence>
<keyword evidence="1" id="KW-1133">Transmembrane helix</keyword>
<dbReference type="InterPro" id="IPR016936">
    <property type="entry name" value="UCP029693"/>
</dbReference>
<feature type="transmembrane region" description="Helical" evidence="1">
    <location>
        <begin position="33"/>
        <end position="55"/>
    </location>
</feature>
<organism evidence="2 3">
    <name type="scientific">Congregibacter litoralis KT71</name>
    <dbReference type="NCBI Taxonomy" id="314285"/>
    <lineage>
        <taxon>Bacteria</taxon>
        <taxon>Pseudomonadati</taxon>
        <taxon>Pseudomonadota</taxon>
        <taxon>Gammaproteobacteria</taxon>
        <taxon>Cellvibrionales</taxon>
        <taxon>Halieaceae</taxon>
        <taxon>Congregibacter</taxon>
    </lineage>
</organism>
<proteinExistence type="predicted"/>
<accession>A4A6S7</accession>
<dbReference type="Proteomes" id="UP000019205">
    <property type="component" value="Chromosome"/>
</dbReference>
<keyword evidence="1" id="KW-0472">Membrane</keyword>